<evidence type="ECO:0000256" key="4">
    <source>
        <dbReference type="ARBA" id="ARBA00023125"/>
    </source>
</evidence>
<dbReference type="NCBIfam" id="NF040570">
    <property type="entry name" value="guided_TnpB"/>
    <property type="match status" value="1"/>
</dbReference>
<reference evidence="8 9" key="1">
    <citation type="submission" date="2020-07" db="EMBL/GenBank/DDBJ databases">
        <title>Sequencing the genomes of 1000 actinobacteria strains.</title>
        <authorList>
            <person name="Klenk H.-P."/>
        </authorList>
    </citation>
    <scope>NUCLEOTIDE SEQUENCE [LARGE SCALE GENOMIC DNA]</scope>
    <source>
        <strain evidence="8 9">DSM 44442</strain>
    </source>
</reference>
<feature type="domain" description="Cas12f1-like TNB" evidence="7">
    <location>
        <begin position="301"/>
        <end position="367"/>
    </location>
</feature>
<protein>
    <submittedName>
        <fullName evidence="8">IS605 OrfB family transposase</fullName>
    </submittedName>
</protein>
<dbReference type="InterPro" id="IPR001959">
    <property type="entry name" value="Transposase"/>
</dbReference>
<dbReference type="Pfam" id="PF07282">
    <property type="entry name" value="Cas12f1-like_TNB"/>
    <property type="match status" value="1"/>
</dbReference>
<dbReference type="RefSeq" id="WP_179829371.1">
    <property type="nucleotide sequence ID" value="NZ_JACCFS010000001.1"/>
</dbReference>
<name>A0A7Z0EVR3_9ACTN</name>
<dbReference type="Pfam" id="PF01385">
    <property type="entry name" value="OrfB_IS605"/>
    <property type="match status" value="1"/>
</dbReference>
<dbReference type="PANTHER" id="PTHR30405:SF11">
    <property type="entry name" value="RNA-GUIDED DNA ENDONUCLEASE RV2885C-RELATED"/>
    <property type="match status" value="1"/>
</dbReference>
<evidence type="ECO:0000256" key="5">
    <source>
        <dbReference type="ARBA" id="ARBA00023172"/>
    </source>
</evidence>
<dbReference type="NCBIfam" id="TIGR01766">
    <property type="entry name" value="IS200/IS605 family accessory protein TnpB-like domain"/>
    <property type="match status" value="1"/>
</dbReference>
<keyword evidence="3" id="KW-0815">Transposition</keyword>
<evidence type="ECO:0000256" key="1">
    <source>
        <dbReference type="ARBA" id="ARBA00008761"/>
    </source>
</evidence>
<dbReference type="InterPro" id="IPR010095">
    <property type="entry name" value="Cas12f1-like_TNB"/>
</dbReference>
<dbReference type="Proteomes" id="UP000572051">
    <property type="component" value="Unassembled WGS sequence"/>
</dbReference>
<evidence type="ECO:0000259" key="6">
    <source>
        <dbReference type="Pfam" id="PF01385"/>
    </source>
</evidence>
<evidence type="ECO:0000313" key="8">
    <source>
        <dbReference type="EMBL" id="NYJ38200.1"/>
    </source>
</evidence>
<dbReference type="GO" id="GO:0006310">
    <property type="term" value="P:DNA recombination"/>
    <property type="evidence" value="ECO:0007669"/>
    <property type="project" value="UniProtKB-KW"/>
</dbReference>
<evidence type="ECO:0000313" key="9">
    <source>
        <dbReference type="Proteomes" id="UP000572051"/>
    </source>
</evidence>
<evidence type="ECO:0000256" key="2">
    <source>
        <dbReference type="ARBA" id="ARBA00011044"/>
    </source>
</evidence>
<gene>
    <name evidence="8" type="ORF">HNR10_006081</name>
</gene>
<dbReference type="GO" id="GO:0003677">
    <property type="term" value="F:DNA binding"/>
    <property type="evidence" value="ECO:0007669"/>
    <property type="project" value="UniProtKB-KW"/>
</dbReference>
<dbReference type="PANTHER" id="PTHR30405">
    <property type="entry name" value="TRANSPOSASE"/>
    <property type="match status" value="1"/>
</dbReference>
<accession>A0A7Z0EVR3</accession>
<organism evidence="8 9">
    <name type="scientific">Nocardiopsis aegyptia</name>
    <dbReference type="NCBI Taxonomy" id="220378"/>
    <lineage>
        <taxon>Bacteria</taxon>
        <taxon>Bacillati</taxon>
        <taxon>Actinomycetota</taxon>
        <taxon>Actinomycetes</taxon>
        <taxon>Streptosporangiales</taxon>
        <taxon>Nocardiopsidaceae</taxon>
        <taxon>Nocardiopsis</taxon>
    </lineage>
</organism>
<comment type="similarity">
    <text evidence="2">In the N-terminal section; belongs to the transposase 2 family.</text>
</comment>
<keyword evidence="9" id="KW-1185">Reference proteome</keyword>
<comment type="similarity">
    <text evidence="1">In the C-terminal section; belongs to the transposase 35 family.</text>
</comment>
<sequence length="387" mass="43247">MKVVVRVKLLPSPEQARALQATLGACNRAANAASRVAFDTGATHKYALQQRVYTALKAEFGLSAQPAVRVIGKVADAYTTRTTHLRNGLLGREGAKRRERAESTPIRFRPDAAQPFDARCLSWQVDTRTVSIWTTQGRMKDLAFTGSPDQLKTLAEHRQGESDLIVQDGVWFLAATCEVPEKALNTDPVGFVGVDLGIVEIATTSTGQRHAGRALNRYRRRQNRLRAKLQKKNTKSAKRVLKRLRRRETRRAKDVNHRISKSIVERAERTGHGIALEDLKGIRGRVRQAKRQRAALHSWSFAQLRDFITYKARRAGVPVVVVDPAYSSQSCSECDHTSRRNRPSRAVFACTECGVVLHADTNASRNLARRGVVVWNAGRYVSRPRPS</sequence>
<feature type="domain" description="Probable transposase IS891/IS1136/IS1341" evidence="6">
    <location>
        <begin position="177"/>
        <end position="270"/>
    </location>
</feature>
<dbReference type="InterPro" id="IPR051399">
    <property type="entry name" value="RNA-guided_DNA_endo/Transpos"/>
</dbReference>
<keyword evidence="4" id="KW-0238">DNA-binding</keyword>
<proteinExistence type="inferred from homology"/>
<evidence type="ECO:0000259" key="7">
    <source>
        <dbReference type="Pfam" id="PF07282"/>
    </source>
</evidence>
<dbReference type="GO" id="GO:0032196">
    <property type="term" value="P:transposition"/>
    <property type="evidence" value="ECO:0007669"/>
    <property type="project" value="UniProtKB-KW"/>
</dbReference>
<keyword evidence="5" id="KW-0233">DNA recombination</keyword>
<comment type="caution">
    <text evidence="8">The sequence shown here is derived from an EMBL/GenBank/DDBJ whole genome shotgun (WGS) entry which is preliminary data.</text>
</comment>
<evidence type="ECO:0000256" key="3">
    <source>
        <dbReference type="ARBA" id="ARBA00022578"/>
    </source>
</evidence>
<dbReference type="AlphaFoldDB" id="A0A7Z0EVR3"/>
<dbReference type="EMBL" id="JACCFS010000001">
    <property type="protein sequence ID" value="NYJ38200.1"/>
    <property type="molecule type" value="Genomic_DNA"/>
</dbReference>